<dbReference type="Gene3D" id="3.40.50.1820">
    <property type="entry name" value="alpha/beta hydrolase"/>
    <property type="match status" value="1"/>
</dbReference>
<dbReference type="Proteomes" id="UP001500466">
    <property type="component" value="Unassembled WGS sequence"/>
</dbReference>
<proteinExistence type="predicted"/>
<feature type="compositionally biased region" description="Basic and acidic residues" evidence="1">
    <location>
        <begin position="819"/>
        <end position="832"/>
    </location>
</feature>
<name>A0ABP9GLJ4_9ACTN</name>
<reference evidence="3" key="1">
    <citation type="journal article" date="2019" name="Int. J. Syst. Evol. Microbiol.">
        <title>The Global Catalogue of Microorganisms (GCM) 10K type strain sequencing project: providing services to taxonomists for standard genome sequencing and annotation.</title>
        <authorList>
            <consortium name="The Broad Institute Genomics Platform"/>
            <consortium name="The Broad Institute Genome Sequencing Center for Infectious Disease"/>
            <person name="Wu L."/>
            <person name="Ma J."/>
        </authorList>
    </citation>
    <scope>NUCLEOTIDE SEQUENCE [LARGE SCALE GENOMIC DNA]</scope>
    <source>
        <strain evidence="3">JCM 17986</strain>
    </source>
</reference>
<protein>
    <recommendedName>
        <fullName evidence="4">Peptidase S9 prolyl oligopeptidase catalytic domain-containing protein</fullName>
    </recommendedName>
</protein>
<sequence>MFTGRRTALDAIRTPGAVMPSPYDSGDLYPDEYHRAGEPGNAFARQHYEQSARYLASLRAVVEDDARAITEMRRFERRHPDVATGRGAVYVHRESGADTTKLMFRDTAGRLRVLKEDFSPSLEYPDVYPRGFWASPDGAHVIYSDADHVDESGATLHMVRTDTGEAVTAPIEAGFPSGSWIDDRRFLFAKAAPGEEQPWRQHWRLFLRTLGPDGNATDRPVPEFERAADGSRYDVVPGPFPGTATLLSYSNILNTPQSVRVVDLDGRGRGFPVQRENRVLARVRPGPAREDGARPLFVLRNDLRSFRAGRVVLVEPPKRRWFRRPRRRQIVAGRRGDVIREIEVIDRGPGRLPSLALSIRRHGAEARVDIVDLKKSRWRGRPTAARRWTVPLPDAQPVTATDRRVPVRGWYGTIAAMTPRPGLDGRGGLHIEYAARESVPHRLYHLDTIKPGVAPRRVAGPSRAEARAKGVPDVTVTLHRARSGALRKTSLLVVRPTHVPAEVKLPYMYSAYPFFNLAVQNPNFDPAMAKALAKDIAWVHAPVYGGGAHSYREVTAPRAVARRRAVRDMAAGTRFLDGVPGLDRARRFGFFQSAGGMTLLDAVRHLPHRFAGFVGNVPATDSLRKGRGNHPVHMRIDLRRDRRAGHAQAGGIREAPTGPRKPIRLIPGVVDFRVPPEGVLRTAAALEDAQLRRLGPFADKLKDGPRGYLYVIANDSGHFPAAGPQAVISAVVGEITGRHPLASAVNIAGPRIPPGVAVAPNAPAPLQAAETRRRAVPVQVAARSGLVAAGRAVASRLTGPVTRAGRTRGARHVAPQKPPTDRQAARGPDRRTREIVRLLGR</sequence>
<dbReference type="Gene3D" id="2.130.10.120">
    <property type="entry name" value="Prolyl oligopeptidase, N-terminal domain"/>
    <property type="match status" value="1"/>
</dbReference>
<keyword evidence="3" id="KW-1185">Reference proteome</keyword>
<feature type="region of interest" description="Disordered" evidence="1">
    <location>
        <begin position="802"/>
        <end position="832"/>
    </location>
</feature>
<dbReference type="SUPFAM" id="SSF53474">
    <property type="entry name" value="alpha/beta-Hydrolases"/>
    <property type="match status" value="1"/>
</dbReference>
<comment type="caution">
    <text evidence="2">The sequence shown here is derived from an EMBL/GenBank/DDBJ whole genome shotgun (WGS) entry which is preliminary data.</text>
</comment>
<evidence type="ECO:0000256" key="1">
    <source>
        <dbReference type="SAM" id="MobiDB-lite"/>
    </source>
</evidence>
<evidence type="ECO:0000313" key="3">
    <source>
        <dbReference type="Proteomes" id="UP001500466"/>
    </source>
</evidence>
<dbReference type="EMBL" id="BAABHS010000001">
    <property type="protein sequence ID" value="GAA4944606.1"/>
    <property type="molecule type" value="Genomic_DNA"/>
</dbReference>
<organism evidence="2 3">
    <name type="scientific">Yinghuangia aomiensis</name>
    <dbReference type="NCBI Taxonomy" id="676205"/>
    <lineage>
        <taxon>Bacteria</taxon>
        <taxon>Bacillati</taxon>
        <taxon>Actinomycetota</taxon>
        <taxon>Actinomycetes</taxon>
        <taxon>Kitasatosporales</taxon>
        <taxon>Streptomycetaceae</taxon>
        <taxon>Yinghuangia</taxon>
    </lineage>
</organism>
<evidence type="ECO:0008006" key="4">
    <source>
        <dbReference type="Google" id="ProtNLM"/>
    </source>
</evidence>
<dbReference type="InterPro" id="IPR029058">
    <property type="entry name" value="AB_hydrolase_fold"/>
</dbReference>
<evidence type="ECO:0000313" key="2">
    <source>
        <dbReference type="EMBL" id="GAA4944606.1"/>
    </source>
</evidence>
<gene>
    <name evidence="2" type="ORF">GCM10023205_00220</name>
</gene>
<accession>A0ABP9GLJ4</accession>
<dbReference type="RefSeq" id="WP_345673107.1">
    <property type="nucleotide sequence ID" value="NZ_BAABHS010000001.1"/>
</dbReference>